<accession>A0ABP7T7P5</accession>
<sequence length="133" mass="14159">MPVKTQLRWASAVMIVIGAGHLVLAIVLAWDSHARWLDQGLWASVPLMGGALDNEVAFWAALGSFSVPQILLGWVLWHLAGRGVTVPAGVGWVYAAWCVLGGILLVPSPFFVGVVPGLLIVSAARNSHERSRG</sequence>
<organism evidence="2 3">
    <name type="scientific">Allokutzneria multivorans</name>
    <dbReference type="NCBI Taxonomy" id="1142134"/>
    <lineage>
        <taxon>Bacteria</taxon>
        <taxon>Bacillati</taxon>
        <taxon>Actinomycetota</taxon>
        <taxon>Actinomycetes</taxon>
        <taxon>Pseudonocardiales</taxon>
        <taxon>Pseudonocardiaceae</taxon>
        <taxon>Allokutzneria</taxon>
    </lineage>
</organism>
<keyword evidence="1" id="KW-0472">Membrane</keyword>
<dbReference type="Pfam" id="PF20064">
    <property type="entry name" value="DUF6463"/>
    <property type="match status" value="1"/>
</dbReference>
<comment type="caution">
    <text evidence="2">The sequence shown here is derived from an EMBL/GenBank/DDBJ whole genome shotgun (WGS) entry which is preliminary data.</text>
</comment>
<feature type="transmembrane region" description="Helical" evidence="1">
    <location>
        <begin position="12"/>
        <end position="30"/>
    </location>
</feature>
<keyword evidence="1" id="KW-0812">Transmembrane</keyword>
<evidence type="ECO:0000313" key="3">
    <source>
        <dbReference type="Proteomes" id="UP001501747"/>
    </source>
</evidence>
<feature type="transmembrane region" description="Helical" evidence="1">
    <location>
        <begin position="84"/>
        <end position="104"/>
    </location>
</feature>
<keyword evidence="1" id="KW-1133">Transmembrane helix</keyword>
<protein>
    <submittedName>
        <fullName evidence="2">Uncharacterized protein</fullName>
    </submittedName>
</protein>
<name>A0ABP7T7P5_9PSEU</name>
<evidence type="ECO:0000313" key="2">
    <source>
        <dbReference type="EMBL" id="GAA4022274.1"/>
    </source>
</evidence>
<feature type="transmembrane region" description="Helical" evidence="1">
    <location>
        <begin position="56"/>
        <end position="77"/>
    </location>
</feature>
<keyword evidence="3" id="KW-1185">Reference proteome</keyword>
<dbReference type="EMBL" id="BAABAL010000018">
    <property type="protein sequence ID" value="GAA4022274.1"/>
    <property type="molecule type" value="Genomic_DNA"/>
</dbReference>
<proteinExistence type="predicted"/>
<evidence type="ECO:0000256" key="1">
    <source>
        <dbReference type="SAM" id="Phobius"/>
    </source>
</evidence>
<reference evidence="3" key="1">
    <citation type="journal article" date="2019" name="Int. J. Syst. Evol. Microbiol.">
        <title>The Global Catalogue of Microorganisms (GCM) 10K type strain sequencing project: providing services to taxonomists for standard genome sequencing and annotation.</title>
        <authorList>
            <consortium name="The Broad Institute Genomics Platform"/>
            <consortium name="The Broad Institute Genome Sequencing Center for Infectious Disease"/>
            <person name="Wu L."/>
            <person name="Ma J."/>
        </authorList>
    </citation>
    <scope>NUCLEOTIDE SEQUENCE [LARGE SCALE GENOMIC DNA]</scope>
    <source>
        <strain evidence="3">JCM 17342</strain>
    </source>
</reference>
<dbReference type="Proteomes" id="UP001501747">
    <property type="component" value="Unassembled WGS sequence"/>
</dbReference>
<dbReference type="InterPro" id="IPR045590">
    <property type="entry name" value="DUF6463"/>
</dbReference>
<gene>
    <name evidence="2" type="ORF">GCM10022247_53110</name>
</gene>